<protein>
    <submittedName>
        <fullName evidence="1">Uncharacterized protein</fullName>
    </submittedName>
</protein>
<proteinExistence type="predicted"/>
<sequence length="106" mass="12367">MVHHHFRGHTESNTRIAPPWLRWPDGLLPEQIPADSRSANGAYCSDLITKLARRQNVRCHVDRFVRQRSFSGYLKTRDLALYLRIRGVRAEKSWAVLELGERHSSF</sequence>
<evidence type="ECO:0000313" key="2">
    <source>
        <dbReference type="Proteomes" id="UP000299102"/>
    </source>
</evidence>
<comment type="caution">
    <text evidence="1">The sequence shown here is derived from an EMBL/GenBank/DDBJ whole genome shotgun (WGS) entry which is preliminary data.</text>
</comment>
<reference evidence="1 2" key="1">
    <citation type="journal article" date="2019" name="Commun. Biol.">
        <title>The bagworm genome reveals a unique fibroin gene that provides high tensile strength.</title>
        <authorList>
            <person name="Kono N."/>
            <person name="Nakamura H."/>
            <person name="Ohtoshi R."/>
            <person name="Tomita M."/>
            <person name="Numata K."/>
            <person name="Arakawa K."/>
        </authorList>
    </citation>
    <scope>NUCLEOTIDE SEQUENCE [LARGE SCALE GENOMIC DNA]</scope>
</reference>
<dbReference type="Proteomes" id="UP000299102">
    <property type="component" value="Unassembled WGS sequence"/>
</dbReference>
<gene>
    <name evidence="1" type="ORF">EVAR_99210_1</name>
</gene>
<evidence type="ECO:0000313" key="1">
    <source>
        <dbReference type="EMBL" id="GBP78174.1"/>
    </source>
</evidence>
<name>A0A4C1YTH5_EUMVA</name>
<organism evidence="1 2">
    <name type="scientific">Eumeta variegata</name>
    <name type="common">Bagworm moth</name>
    <name type="synonym">Eumeta japonica</name>
    <dbReference type="NCBI Taxonomy" id="151549"/>
    <lineage>
        <taxon>Eukaryota</taxon>
        <taxon>Metazoa</taxon>
        <taxon>Ecdysozoa</taxon>
        <taxon>Arthropoda</taxon>
        <taxon>Hexapoda</taxon>
        <taxon>Insecta</taxon>
        <taxon>Pterygota</taxon>
        <taxon>Neoptera</taxon>
        <taxon>Endopterygota</taxon>
        <taxon>Lepidoptera</taxon>
        <taxon>Glossata</taxon>
        <taxon>Ditrysia</taxon>
        <taxon>Tineoidea</taxon>
        <taxon>Psychidae</taxon>
        <taxon>Oiketicinae</taxon>
        <taxon>Eumeta</taxon>
    </lineage>
</organism>
<dbReference type="EMBL" id="BGZK01001359">
    <property type="protein sequence ID" value="GBP78174.1"/>
    <property type="molecule type" value="Genomic_DNA"/>
</dbReference>
<accession>A0A4C1YTH5</accession>
<keyword evidence="2" id="KW-1185">Reference proteome</keyword>
<dbReference type="AlphaFoldDB" id="A0A4C1YTH5"/>